<dbReference type="SUPFAM" id="SSF51011">
    <property type="entry name" value="Glycosyl hydrolase domain"/>
    <property type="match status" value="1"/>
</dbReference>
<dbReference type="AlphaFoldDB" id="A0A2S9YT50"/>
<protein>
    <submittedName>
        <fullName evidence="6">Glycogen debranching enzyme</fullName>
        <ecNumber evidence="6">3.2.1.-</ecNumber>
    </submittedName>
</protein>
<proteinExistence type="inferred from homology"/>
<dbReference type="InterPro" id="IPR017853">
    <property type="entry name" value="GH"/>
</dbReference>
<organism evidence="6 7">
    <name type="scientific">Enhygromyxa salina</name>
    <dbReference type="NCBI Taxonomy" id="215803"/>
    <lineage>
        <taxon>Bacteria</taxon>
        <taxon>Pseudomonadati</taxon>
        <taxon>Myxococcota</taxon>
        <taxon>Polyangia</taxon>
        <taxon>Nannocystales</taxon>
        <taxon>Nannocystaceae</taxon>
        <taxon>Enhygromyxa</taxon>
    </lineage>
</organism>
<dbReference type="Proteomes" id="UP000238823">
    <property type="component" value="Unassembled WGS sequence"/>
</dbReference>
<evidence type="ECO:0000259" key="5">
    <source>
        <dbReference type="SMART" id="SM00642"/>
    </source>
</evidence>
<dbReference type="InterPro" id="IPR011837">
    <property type="entry name" value="Glycogen_debranch_GlgX"/>
</dbReference>
<sequence length="692" mass="76158">MTSRFDPARGLPYPLGATIRDGGVNFAVMSEHATKIELCMFEPDNGERRLTLPGRAHGVHFGFLPGAGAGMVYGLRAHGPDAPQDGHRFNPHKLLLDPYAREIVGQFEWSELHFGYQRDGTLDPRDNAARMLAARVAAPLAPARRASAPVPIADTILYELHVKGFSKLNPAIPEPLRGTYAGLAHPASVAYLRELGVTTLSLLPVHYCVSEQHLSRLGLVNYWGYNTLGWFCPDPRWSSTPADPTATRAEFRAMVQTLHEAGLEVVLDVVFNHSAEADERGPTLSLRGLDNSLYYRRQDFSGCGNSLDLGHPRVTQLVLDSLRYWVEQMGVDGFRFDLATTLGRARTAYDPRAPLLVALEQDPVLAGAKLIAEPWDLGPDGYQLGRFPGRFLEWNDRYRDGMRRAWLRRDGHRGELARRLAGSSDRFHHGLRTPSASVNFITAHDGFTLADLVSYARKHNLANGENNRDGHDHNLSDNCGVEGPSSDPAILAQRRRLVRAMLTCLFVSQGTPMLLAGDELGRSQGGNNNAYCQDGPSTWLDWANVDLELLAFVRKLIALRREHAMLGCDRWLTDHPGQAGVDVDAMVESGVADSSGPPVQWRRPDGPLMQVADWDATAHHALSVRLGQGTDELLLLFNPSLEPVLFSLPPGPWAIALCSDELGAHANRRPGTLRVGAQSVIVLAHPHHDIKP</sequence>
<comment type="caution">
    <text evidence="6">The sequence shown here is derived from an EMBL/GenBank/DDBJ whole genome shotgun (WGS) entry which is preliminary data.</text>
</comment>
<dbReference type="EC" id="3.2.1.-" evidence="6"/>
<accession>A0A2S9YT50</accession>
<dbReference type="GO" id="GO:0005980">
    <property type="term" value="P:glycogen catabolic process"/>
    <property type="evidence" value="ECO:0007669"/>
    <property type="project" value="InterPro"/>
</dbReference>
<comment type="similarity">
    <text evidence="1">Belongs to the glycosyl hydrolase 13 family.</text>
</comment>
<dbReference type="Gene3D" id="2.60.40.10">
    <property type="entry name" value="Immunoglobulins"/>
    <property type="match status" value="1"/>
</dbReference>
<dbReference type="InterPro" id="IPR006047">
    <property type="entry name" value="GH13_cat_dom"/>
</dbReference>
<dbReference type="EMBL" id="PVNL01000042">
    <property type="protein sequence ID" value="PRQ08273.1"/>
    <property type="molecule type" value="Genomic_DNA"/>
</dbReference>
<dbReference type="Pfam" id="PF02922">
    <property type="entry name" value="CBM_48"/>
    <property type="match status" value="1"/>
</dbReference>
<dbReference type="CDD" id="cd11326">
    <property type="entry name" value="AmyAc_Glg_debranch"/>
    <property type="match status" value="1"/>
</dbReference>
<dbReference type="GO" id="GO:0004135">
    <property type="term" value="F:amylo-alpha-1,6-glucosidase activity"/>
    <property type="evidence" value="ECO:0007669"/>
    <property type="project" value="InterPro"/>
</dbReference>
<dbReference type="InterPro" id="IPR004193">
    <property type="entry name" value="Glyco_hydro_13_N"/>
</dbReference>
<dbReference type="NCBIfam" id="TIGR02100">
    <property type="entry name" value="glgX_debranch"/>
    <property type="match status" value="1"/>
</dbReference>
<dbReference type="OrthoDB" id="9760647at2"/>
<dbReference type="InterPro" id="IPR044505">
    <property type="entry name" value="GlgX_Isoamylase_N_E_set"/>
</dbReference>
<name>A0A2S9YT50_9BACT</name>
<reference evidence="6 7" key="1">
    <citation type="submission" date="2018-03" db="EMBL/GenBank/DDBJ databases">
        <title>Draft Genome Sequences of the Obligatory Marine Myxobacteria Enhygromyxa salina SWB007.</title>
        <authorList>
            <person name="Poehlein A."/>
            <person name="Moghaddam J.A."/>
            <person name="Harms H."/>
            <person name="Alanjari M."/>
            <person name="Koenig G.M."/>
            <person name="Daniel R."/>
            <person name="Schaeberle T.F."/>
        </authorList>
    </citation>
    <scope>NUCLEOTIDE SEQUENCE [LARGE SCALE GENOMIC DNA]</scope>
    <source>
        <strain evidence="6 7">SWB007</strain>
    </source>
</reference>
<evidence type="ECO:0000313" key="7">
    <source>
        <dbReference type="Proteomes" id="UP000238823"/>
    </source>
</evidence>
<evidence type="ECO:0000313" key="6">
    <source>
        <dbReference type="EMBL" id="PRQ08273.1"/>
    </source>
</evidence>
<dbReference type="RefSeq" id="WP_106088918.1">
    <property type="nucleotide sequence ID" value="NZ_PVNL01000042.1"/>
</dbReference>
<dbReference type="InterPro" id="IPR013780">
    <property type="entry name" value="Glyco_hydro_b"/>
</dbReference>
<feature type="region of interest" description="Disordered" evidence="4">
    <location>
        <begin position="462"/>
        <end position="482"/>
    </location>
</feature>
<dbReference type="InterPro" id="IPR014756">
    <property type="entry name" value="Ig_E-set"/>
</dbReference>
<evidence type="ECO:0000256" key="4">
    <source>
        <dbReference type="SAM" id="MobiDB-lite"/>
    </source>
</evidence>
<evidence type="ECO:0000256" key="3">
    <source>
        <dbReference type="ARBA" id="ARBA00023295"/>
    </source>
</evidence>
<dbReference type="SMART" id="SM00642">
    <property type="entry name" value="Aamy"/>
    <property type="match status" value="1"/>
</dbReference>
<evidence type="ECO:0000256" key="1">
    <source>
        <dbReference type="ARBA" id="ARBA00008061"/>
    </source>
</evidence>
<keyword evidence="2 6" id="KW-0378">Hydrolase</keyword>
<dbReference type="SUPFAM" id="SSF81296">
    <property type="entry name" value="E set domains"/>
    <property type="match status" value="1"/>
</dbReference>
<dbReference type="Gene3D" id="2.60.40.1180">
    <property type="entry name" value="Golgi alpha-mannosidase II"/>
    <property type="match status" value="1"/>
</dbReference>
<gene>
    <name evidence="6" type="primary">glgX</name>
    <name evidence="6" type="ORF">ENSA7_18950</name>
</gene>
<dbReference type="CDD" id="cd02856">
    <property type="entry name" value="E_set_GDE_Isoamylase_N"/>
    <property type="match status" value="1"/>
</dbReference>
<dbReference type="Gene3D" id="3.20.20.80">
    <property type="entry name" value="Glycosidases"/>
    <property type="match status" value="1"/>
</dbReference>
<dbReference type="PANTHER" id="PTHR43002">
    <property type="entry name" value="GLYCOGEN DEBRANCHING ENZYME"/>
    <property type="match status" value="1"/>
</dbReference>
<dbReference type="InterPro" id="IPR013783">
    <property type="entry name" value="Ig-like_fold"/>
</dbReference>
<feature type="compositionally biased region" description="Basic and acidic residues" evidence="4">
    <location>
        <begin position="466"/>
        <end position="475"/>
    </location>
</feature>
<keyword evidence="3 6" id="KW-0326">Glycosidase</keyword>
<evidence type="ECO:0000256" key="2">
    <source>
        <dbReference type="ARBA" id="ARBA00022801"/>
    </source>
</evidence>
<dbReference type="SUPFAM" id="SSF51445">
    <property type="entry name" value="(Trans)glycosidases"/>
    <property type="match status" value="1"/>
</dbReference>
<feature type="domain" description="Glycosyl hydrolase family 13 catalytic" evidence="5">
    <location>
        <begin position="159"/>
        <end position="560"/>
    </location>
</feature>